<proteinExistence type="predicted"/>
<dbReference type="EMBL" id="CP000472">
    <property type="protein sequence ID" value="ACJ27546.1"/>
    <property type="molecule type" value="Genomic_DNA"/>
</dbReference>
<gene>
    <name evidence="2" type="ordered locus">swp_0731</name>
</gene>
<protein>
    <submittedName>
        <fullName evidence="2">Uncharacterized protein</fullName>
    </submittedName>
</protein>
<dbReference type="eggNOG" id="ENOG5031EB5">
    <property type="taxonomic scope" value="Bacteria"/>
</dbReference>
<keyword evidence="1" id="KW-0732">Signal</keyword>
<dbReference type="Proteomes" id="UP000000753">
    <property type="component" value="Chromosome"/>
</dbReference>
<dbReference type="AlphaFoldDB" id="B8CIS0"/>
<feature type="chain" id="PRO_5002869578" evidence="1">
    <location>
        <begin position="29"/>
        <end position="102"/>
    </location>
</feature>
<feature type="signal peptide" evidence="1">
    <location>
        <begin position="1"/>
        <end position="28"/>
    </location>
</feature>
<dbReference type="KEGG" id="swp:swp_0731"/>
<keyword evidence="3" id="KW-1185">Reference proteome</keyword>
<evidence type="ECO:0000256" key="1">
    <source>
        <dbReference type="SAM" id="SignalP"/>
    </source>
</evidence>
<accession>B8CIS0</accession>
<evidence type="ECO:0000313" key="2">
    <source>
        <dbReference type="EMBL" id="ACJ27546.1"/>
    </source>
</evidence>
<dbReference type="OrthoDB" id="6266260at2"/>
<evidence type="ECO:0000313" key="3">
    <source>
        <dbReference type="Proteomes" id="UP000000753"/>
    </source>
</evidence>
<sequence length="102" mass="10825">MFNSIVMKTVKTSVLTVALLGASLSAQAETSLVSEVASNIEQNISAQMQDIVAKAQTELSLSIQSQMSEMMFELDSSEEIDASALAAEKVETPLVTSALVKD</sequence>
<organism evidence="2 3">
    <name type="scientific">Shewanella piezotolerans (strain WP3 / JCM 13877)</name>
    <dbReference type="NCBI Taxonomy" id="225849"/>
    <lineage>
        <taxon>Bacteria</taxon>
        <taxon>Pseudomonadati</taxon>
        <taxon>Pseudomonadota</taxon>
        <taxon>Gammaproteobacteria</taxon>
        <taxon>Alteromonadales</taxon>
        <taxon>Shewanellaceae</taxon>
        <taxon>Shewanella</taxon>
    </lineage>
</organism>
<name>B8CIS0_SHEPW</name>
<dbReference type="STRING" id="225849.swp_0731"/>
<dbReference type="RefSeq" id="WP_020910926.1">
    <property type="nucleotide sequence ID" value="NC_011566.1"/>
</dbReference>
<reference evidence="2 3" key="1">
    <citation type="journal article" date="2008" name="PLoS ONE">
        <title>Environmental adaptation: genomic analysis of the piezotolerant and psychrotolerant deep-sea iron reducing bacterium Shewanella piezotolerans WP3.</title>
        <authorList>
            <person name="Wang F."/>
            <person name="Wang J."/>
            <person name="Jian H."/>
            <person name="Zhang B."/>
            <person name="Li S."/>
            <person name="Wang F."/>
            <person name="Zeng X."/>
            <person name="Gao L."/>
            <person name="Bartlett D.H."/>
            <person name="Yu J."/>
            <person name="Hu S."/>
            <person name="Xiao X."/>
        </authorList>
    </citation>
    <scope>NUCLEOTIDE SEQUENCE [LARGE SCALE GENOMIC DNA]</scope>
    <source>
        <strain evidence="3">WP3 / JCM 13877</strain>
    </source>
</reference>
<dbReference type="HOGENOM" id="CLU_181573_0_0_6"/>